<dbReference type="PANTHER" id="PTHR35271:SF1">
    <property type="entry name" value="ABC TRANSPORTER, SUBSTRATE-BINDING LIPOPROTEIN"/>
    <property type="match status" value="1"/>
</dbReference>
<dbReference type="AlphaFoldDB" id="A0A485M884"/>
<organism evidence="1">
    <name type="scientific">anaerobic digester metagenome</name>
    <dbReference type="NCBI Taxonomy" id="1263854"/>
    <lineage>
        <taxon>unclassified sequences</taxon>
        <taxon>metagenomes</taxon>
        <taxon>ecological metagenomes</taxon>
    </lineage>
</organism>
<dbReference type="Pfam" id="PF04392">
    <property type="entry name" value="ABC_sub_bind"/>
    <property type="match status" value="1"/>
</dbReference>
<dbReference type="Gene3D" id="3.40.50.2300">
    <property type="match status" value="2"/>
</dbReference>
<dbReference type="CDD" id="cd06325">
    <property type="entry name" value="PBP1_ABC_unchar_transporter"/>
    <property type="match status" value="1"/>
</dbReference>
<accession>A0A485M884</accession>
<dbReference type="InterPro" id="IPR007487">
    <property type="entry name" value="ABC_transpt-TYRBP-like"/>
</dbReference>
<gene>
    <name evidence="1" type="ORF">SCFA_990020</name>
</gene>
<reference evidence="1" key="1">
    <citation type="submission" date="2019-03" db="EMBL/GenBank/DDBJ databases">
        <authorList>
            <person name="Hao L."/>
        </authorList>
    </citation>
    <scope>NUCLEOTIDE SEQUENCE</scope>
</reference>
<dbReference type="EMBL" id="CAADRM010000168">
    <property type="protein sequence ID" value="VFU19204.1"/>
    <property type="molecule type" value="Genomic_DNA"/>
</dbReference>
<sequence>MKKLLIVPVLVFLLFSPCFGYHIEVLQVANIGAYDDTHRGLLEELARNGIVEGQNLTINRQIIEASADANLWKKVGILLKIKSAASRIVDAKPDLVITVGTPATRYSMDKIIGAGIPVVFSCVANPPVLGCPSVTEPLPGLTGVTLYQDPLNYLVLAQMAKPDIKNLGMIYSDDDNAVAFNTEVTRKASQLGINMVTKEIEKSDPVRPTALELINAGVDSFAIPLDAYYGLRDQEPGKELFAIAAEHNLPVFAFVNYDVKGALFYAGPDFHHIGVLSGRQAAAILKEGKKPEELPILAQKDLQVFIDRQIAEKLGIELSEQLLQVAKER</sequence>
<dbReference type="InterPro" id="IPR028082">
    <property type="entry name" value="Peripla_BP_I"/>
</dbReference>
<protein>
    <submittedName>
        <fullName evidence="1">ABC transporter substrate binding protein</fullName>
    </submittedName>
</protein>
<evidence type="ECO:0000313" key="1">
    <source>
        <dbReference type="EMBL" id="VFU19204.1"/>
    </source>
</evidence>
<proteinExistence type="predicted"/>
<dbReference type="PANTHER" id="PTHR35271">
    <property type="entry name" value="ABC TRANSPORTER, SUBSTRATE-BINDING LIPOPROTEIN-RELATED"/>
    <property type="match status" value="1"/>
</dbReference>
<name>A0A485M884_9ZZZZ</name>
<dbReference type="SUPFAM" id="SSF53822">
    <property type="entry name" value="Periplasmic binding protein-like I"/>
    <property type="match status" value="1"/>
</dbReference>